<gene>
    <name evidence="2" type="ORF">TKK_020584</name>
</gene>
<feature type="region of interest" description="Disordered" evidence="1">
    <location>
        <begin position="136"/>
        <end position="160"/>
    </location>
</feature>
<evidence type="ECO:0000313" key="2">
    <source>
        <dbReference type="EMBL" id="KAL3383529.1"/>
    </source>
</evidence>
<organism evidence="2 3">
    <name type="scientific">Trichogramma kaykai</name>
    <dbReference type="NCBI Taxonomy" id="54128"/>
    <lineage>
        <taxon>Eukaryota</taxon>
        <taxon>Metazoa</taxon>
        <taxon>Ecdysozoa</taxon>
        <taxon>Arthropoda</taxon>
        <taxon>Hexapoda</taxon>
        <taxon>Insecta</taxon>
        <taxon>Pterygota</taxon>
        <taxon>Neoptera</taxon>
        <taxon>Endopterygota</taxon>
        <taxon>Hymenoptera</taxon>
        <taxon>Apocrita</taxon>
        <taxon>Proctotrupomorpha</taxon>
        <taxon>Chalcidoidea</taxon>
        <taxon>Trichogrammatidae</taxon>
        <taxon>Trichogramma</taxon>
    </lineage>
</organism>
<protein>
    <submittedName>
        <fullName evidence="2">Uncharacterized protein</fullName>
    </submittedName>
</protein>
<dbReference type="EMBL" id="JBJJXI010000192">
    <property type="protein sequence ID" value="KAL3383529.1"/>
    <property type="molecule type" value="Genomic_DNA"/>
</dbReference>
<dbReference type="AlphaFoldDB" id="A0ABD2VSE9"/>
<evidence type="ECO:0000313" key="3">
    <source>
        <dbReference type="Proteomes" id="UP001627154"/>
    </source>
</evidence>
<comment type="caution">
    <text evidence="2">The sequence shown here is derived from an EMBL/GenBank/DDBJ whole genome shotgun (WGS) entry which is preliminary data.</text>
</comment>
<name>A0ABD2VSE9_9HYME</name>
<keyword evidence="3" id="KW-1185">Reference proteome</keyword>
<accession>A0ABD2VSE9</accession>
<reference evidence="2 3" key="1">
    <citation type="journal article" date="2024" name="bioRxiv">
        <title>A reference genome for Trichogramma kaykai: A tiny desert-dwelling parasitoid wasp with competing sex-ratio distorters.</title>
        <authorList>
            <person name="Culotta J."/>
            <person name="Lindsey A.R."/>
        </authorList>
    </citation>
    <scope>NUCLEOTIDE SEQUENCE [LARGE SCALE GENOMIC DNA]</scope>
    <source>
        <strain evidence="2 3">KSX58</strain>
    </source>
</reference>
<feature type="compositionally biased region" description="Basic and acidic residues" evidence="1">
    <location>
        <begin position="151"/>
        <end position="160"/>
    </location>
</feature>
<dbReference type="Proteomes" id="UP001627154">
    <property type="component" value="Unassembled WGS sequence"/>
</dbReference>
<sequence>MRIDQIGCYGYASSDTCAKLESYFVSLRESEPQKKRARKKGMVASGNISDSVIKSVYLSWSYVLSANRAYSDSSSSIAWHDWVLDSERKWRSNKWSGEEMKCACLGNFSASKKRARERETSQNKRKLHGSRRTIRCTMPPQRGRKPYIDAPHYERGDEHEASNDVLVRHQPDTCSNCSLWPVVNETFAGPCIVLDPVALVLSTINICQNKSGSRQKANNSNRIRCLFRMLTQRRDSTEQTNRDGIALANVKSFPRSHLRWEVSKSENPNYPYDSELFDTICIHF</sequence>
<proteinExistence type="predicted"/>
<evidence type="ECO:0000256" key="1">
    <source>
        <dbReference type="SAM" id="MobiDB-lite"/>
    </source>
</evidence>